<reference evidence="10 11" key="1">
    <citation type="submission" date="2020-12" db="EMBL/GenBank/DDBJ databases">
        <title>FDA dAtabase for Regulatory Grade micrObial Sequences (FDA-ARGOS): Supporting development and validation of Infectious Disease Dx tests.</title>
        <authorList>
            <person name="Nelson B."/>
            <person name="Plummer A."/>
            <person name="Tallon L."/>
            <person name="Sadzewicz L."/>
            <person name="Zhao X."/>
            <person name="Boylan J."/>
            <person name="Ott S."/>
            <person name="Bowen H."/>
            <person name="Vavikolanu K."/>
            <person name="Mehta A."/>
            <person name="Aluvathingal J."/>
            <person name="Nadendla S."/>
            <person name="Myers T."/>
            <person name="Yan Y."/>
            <person name="Sichtig H."/>
        </authorList>
    </citation>
    <scope>NUCLEOTIDE SEQUENCE [LARGE SCALE GENOMIC DNA]</scope>
    <source>
        <strain evidence="10 11">FDAARGOS_1049</strain>
    </source>
</reference>
<dbReference type="InterPro" id="IPR036890">
    <property type="entry name" value="HATPase_C_sf"/>
</dbReference>
<keyword evidence="7" id="KW-1133">Transmembrane helix</keyword>
<evidence type="ECO:0000259" key="8">
    <source>
        <dbReference type="PROSITE" id="PS50109"/>
    </source>
</evidence>
<dbReference type="Gene3D" id="2.60.40.2380">
    <property type="match status" value="1"/>
</dbReference>
<dbReference type="Pfam" id="PF07696">
    <property type="entry name" value="7TMR-DISMED2"/>
    <property type="match status" value="1"/>
</dbReference>
<feature type="transmembrane region" description="Helical" evidence="7">
    <location>
        <begin position="353"/>
        <end position="373"/>
    </location>
</feature>
<feature type="transmembrane region" description="Helical" evidence="7">
    <location>
        <begin position="96"/>
        <end position="116"/>
    </location>
</feature>
<comment type="catalytic activity">
    <reaction evidence="1">
        <text>ATP + protein L-histidine = ADP + protein N-phospho-L-histidine.</text>
        <dbReference type="EC" id="2.7.13.3"/>
    </reaction>
</comment>
<dbReference type="EMBL" id="CP066076">
    <property type="protein sequence ID" value="QQC66564.1"/>
    <property type="molecule type" value="Genomic_DNA"/>
</dbReference>
<dbReference type="CDD" id="cd00082">
    <property type="entry name" value="HisKA"/>
    <property type="match status" value="1"/>
</dbReference>
<evidence type="ECO:0000256" key="1">
    <source>
        <dbReference type="ARBA" id="ARBA00000085"/>
    </source>
</evidence>
<keyword evidence="3 6" id="KW-0597">Phosphoprotein</keyword>
<keyword evidence="7" id="KW-0472">Membrane</keyword>
<dbReference type="InterPro" id="IPR011006">
    <property type="entry name" value="CheY-like_superfamily"/>
</dbReference>
<evidence type="ECO:0000256" key="6">
    <source>
        <dbReference type="PROSITE-ProRule" id="PRU00169"/>
    </source>
</evidence>
<dbReference type="InterPro" id="IPR011622">
    <property type="entry name" value="7TMR_DISM_rcpt_extracell_dom2"/>
</dbReference>
<dbReference type="FunFam" id="3.30.565.10:FF:000049">
    <property type="entry name" value="Two-component sensor histidine kinase"/>
    <property type="match status" value="1"/>
</dbReference>
<dbReference type="GO" id="GO:0005886">
    <property type="term" value="C:plasma membrane"/>
    <property type="evidence" value="ECO:0007669"/>
    <property type="project" value="TreeGrafter"/>
</dbReference>
<dbReference type="Gene3D" id="3.30.565.10">
    <property type="entry name" value="Histidine kinase-like ATPase, C-terminal domain"/>
    <property type="match status" value="1"/>
</dbReference>
<evidence type="ECO:0000256" key="2">
    <source>
        <dbReference type="ARBA" id="ARBA00012438"/>
    </source>
</evidence>
<dbReference type="CDD" id="cd00156">
    <property type="entry name" value="REC"/>
    <property type="match status" value="1"/>
</dbReference>
<feature type="transmembrane region" description="Helical" evidence="7">
    <location>
        <begin position="315"/>
        <end position="333"/>
    </location>
</feature>
<dbReference type="SUPFAM" id="SSF47384">
    <property type="entry name" value="Homodimeric domain of signal transducing histidine kinase"/>
    <property type="match status" value="1"/>
</dbReference>
<dbReference type="InterPro" id="IPR003661">
    <property type="entry name" value="HisK_dim/P_dom"/>
</dbReference>
<keyword evidence="7" id="KW-0812">Transmembrane</keyword>
<evidence type="ECO:0000256" key="7">
    <source>
        <dbReference type="SAM" id="Phobius"/>
    </source>
</evidence>
<dbReference type="GO" id="GO:0000155">
    <property type="term" value="F:phosphorelay sensor kinase activity"/>
    <property type="evidence" value="ECO:0007669"/>
    <property type="project" value="InterPro"/>
</dbReference>
<keyword evidence="4" id="KW-0808">Transferase</keyword>
<dbReference type="EC" id="2.7.13.3" evidence="2"/>
<dbReference type="SMART" id="SM00388">
    <property type="entry name" value="HisKA"/>
    <property type="match status" value="1"/>
</dbReference>
<dbReference type="Pfam" id="PF02518">
    <property type="entry name" value="HATPase_c"/>
    <property type="match status" value="1"/>
</dbReference>
<dbReference type="PANTHER" id="PTHR43047">
    <property type="entry name" value="TWO-COMPONENT HISTIDINE PROTEIN KINASE"/>
    <property type="match status" value="1"/>
</dbReference>
<dbReference type="Pfam" id="PF00072">
    <property type="entry name" value="Response_reg"/>
    <property type="match status" value="1"/>
</dbReference>
<dbReference type="SMART" id="SM00448">
    <property type="entry name" value="REC"/>
    <property type="match status" value="1"/>
</dbReference>
<evidence type="ECO:0000256" key="4">
    <source>
        <dbReference type="ARBA" id="ARBA00022679"/>
    </source>
</evidence>
<organism evidence="10 11">
    <name type="scientific">Paraburkholderia ginsengisoli</name>
    <dbReference type="NCBI Taxonomy" id="311231"/>
    <lineage>
        <taxon>Bacteria</taxon>
        <taxon>Pseudomonadati</taxon>
        <taxon>Pseudomonadota</taxon>
        <taxon>Betaproteobacteria</taxon>
        <taxon>Burkholderiales</taxon>
        <taxon>Burkholderiaceae</taxon>
        <taxon>Paraburkholderia</taxon>
    </lineage>
</organism>
<dbReference type="GO" id="GO:0009927">
    <property type="term" value="F:histidine phosphotransfer kinase activity"/>
    <property type="evidence" value="ECO:0007669"/>
    <property type="project" value="TreeGrafter"/>
</dbReference>
<dbReference type="SUPFAM" id="SSF52172">
    <property type="entry name" value="CheY-like"/>
    <property type="match status" value="1"/>
</dbReference>
<feature type="domain" description="Histidine kinase" evidence="8">
    <location>
        <begin position="539"/>
        <end position="752"/>
    </location>
</feature>
<feature type="transmembrane region" description="Helical" evidence="7">
    <location>
        <begin position="411"/>
        <end position="430"/>
    </location>
</feature>
<proteinExistence type="predicted"/>
<dbReference type="SUPFAM" id="SSF55874">
    <property type="entry name" value="ATPase domain of HSP90 chaperone/DNA topoisomerase II/histidine kinase"/>
    <property type="match status" value="1"/>
</dbReference>
<feature type="transmembrane region" description="Helical" evidence="7">
    <location>
        <begin position="288"/>
        <end position="308"/>
    </location>
</feature>
<dbReference type="PROSITE" id="PS50109">
    <property type="entry name" value="HIS_KIN"/>
    <property type="match status" value="1"/>
</dbReference>
<dbReference type="InterPro" id="IPR004358">
    <property type="entry name" value="Sig_transdc_His_kin-like_C"/>
</dbReference>
<keyword evidence="11" id="KW-1185">Reference proteome</keyword>
<feature type="transmembrane region" description="Helical" evidence="7">
    <location>
        <begin position="385"/>
        <end position="405"/>
    </location>
</feature>
<evidence type="ECO:0000313" key="10">
    <source>
        <dbReference type="EMBL" id="QQC66564.1"/>
    </source>
</evidence>
<gene>
    <name evidence="10" type="ORF">I6I06_27795</name>
</gene>
<dbReference type="InterPro" id="IPR003594">
    <property type="entry name" value="HATPase_dom"/>
</dbReference>
<dbReference type="SMART" id="SM00387">
    <property type="entry name" value="HATPase_c"/>
    <property type="match status" value="1"/>
</dbReference>
<accession>A0A7T4N771</accession>
<evidence type="ECO:0000313" key="11">
    <source>
        <dbReference type="Proteomes" id="UP000595610"/>
    </source>
</evidence>
<name>A0A7T4N771_9BURK</name>
<dbReference type="PROSITE" id="PS50110">
    <property type="entry name" value="RESPONSE_REGULATORY"/>
    <property type="match status" value="1"/>
</dbReference>
<dbReference type="AlphaFoldDB" id="A0A7T4N771"/>
<dbReference type="RefSeq" id="WP_198488126.1">
    <property type="nucleotide sequence ID" value="NZ_CP066076.1"/>
</dbReference>
<feature type="transmembrane region" description="Helical" evidence="7">
    <location>
        <begin position="442"/>
        <end position="462"/>
    </location>
</feature>
<dbReference type="InterPro" id="IPR011623">
    <property type="entry name" value="7TMR_DISM_rcpt_extracell_dom1"/>
</dbReference>
<evidence type="ECO:0000256" key="5">
    <source>
        <dbReference type="ARBA" id="ARBA00022777"/>
    </source>
</evidence>
<dbReference type="InterPro" id="IPR036097">
    <property type="entry name" value="HisK_dim/P_sf"/>
</dbReference>
<sequence>MAQSYRTALGRPGTFDQPTHRVVSLPRALIHCESFWRLFQSAGYAVRLSQKAQDALLQINPDRERRHMKMSAITWAKLRSLPRYVSGDFRTWRLRLIHSGAAFLLVGFAIFCGALSSADAQTSKAVVVDHSRDTIDLWNSVALLSDPTHSLTIDDVLAKQDQFRGPLRTPHANLGQRSDTVWLRADIAVSEDAPLDWWLSIDFIYLDEIDLYVVEKGRVVQSMSVGEEEASAKPAFAFHQPVFQLALESGRQYELVIRIRKYSPNAMLTPISLIRTGSLIEDEASTQFWRAIMLGVGGCFVAYALFTAALKRDPLCLWFALFAICSTVYASAYYGFLHAHLWPGSSGRYADIIARYCMLLRSISCFLFVDLVLDLRKRSPRTSWLLKSLTVFFTVLTSLLVTGLISRSPVALAFSLIGTLPLLLLVPFVLRRAAEGDPLWDRAVAGVTCYAIGMIVGAGLHYGLFPWNRWTESIEHLGALLNMTAWLVVISIRTHRRQRAAEVTAVRERQAVARLAVDLKRQKEIAEEASRAKSRFLAAASHDLRQPVHAMSLFIGALRNVPMNDEGQHLIRQIEMSADAIDRLFAALLDISKLDAGVVKICRQAFPIDTVLARVCDDYSTEAAAKGLTLSYVRSRAIVDSDPALVERIARNLISNAVRYTDAGRIVVGCRRRGSSVAIQVWDTGRGIPLDQQELVFQEYYQVHNPESDRAKGLGLGLAIVRRVSDLLECDLRLRSTPGQGSCFEIALPRVSEAVTPVGESVDEPSATSASGLVVVIDDEKAIRTGMSALLSNWGYEVLTAGSADEAIQLLAGHTAIPDLLICDLRLRDGENGIEVIERLRTEYNSSIPAMLITGDTAADRLVEVQASELLVLHKPVPNSKLRAATVHLMTAAALSREANTE</sequence>
<dbReference type="Proteomes" id="UP000595610">
    <property type="component" value="Chromosome 2"/>
</dbReference>
<dbReference type="Pfam" id="PF07695">
    <property type="entry name" value="7TMR-DISM_7TM"/>
    <property type="match status" value="1"/>
</dbReference>
<feature type="domain" description="Response regulatory" evidence="9">
    <location>
        <begin position="773"/>
        <end position="890"/>
    </location>
</feature>
<dbReference type="InterPro" id="IPR001789">
    <property type="entry name" value="Sig_transdc_resp-reg_receiver"/>
</dbReference>
<feature type="modified residue" description="4-aspartylphosphate" evidence="6">
    <location>
        <position position="824"/>
    </location>
</feature>
<dbReference type="Gene3D" id="1.10.287.130">
    <property type="match status" value="1"/>
</dbReference>
<dbReference type="PANTHER" id="PTHR43047:SF9">
    <property type="entry name" value="HISTIDINE KINASE"/>
    <property type="match status" value="1"/>
</dbReference>
<protein>
    <recommendedName>
        <fullName evidence="2">histidine kinase</fullName>
        <ecNumber evidence="2">2.7.13.3</ecNumber>
    </recommendedName>
</protein>
<dbReference type="KEGG" id="pgis:I6I06_27795"/>
<dbReference type="Pfam" id="PF00512">
    <property type="entry name" value="HisKA"/>
    <property type="match status" value="1"/>
</dbReference>
<dbReference type="Gene3D" id="3.40.50.2300">
    <property type="match status" value="1"/>
</dbReference>
<dbReference type="InterPro" id="IPR005467">
    <property type="entry name" value="His_kinase_dom"/>
</dbReference>
<evidence type="ECO:0000256" key="3">
    <source>
        <dbReference type="ARBA" id="ARBA00022553"/>
    </source>
</evidence>
<dbReference type="PRINTS" id="PR00344">
    <property type="entry name" value="BCTRLSENSOR"/>
</dbReference>
<keyword evidence="5 10" id="KW-0418">Kinase</keyword>
<evidence type="ECO:0000259" key="9">
    <source>
        <dbReference type="PROSITE" id="PS50110"/>
    </source>
</evidence>